<comment type="caution">
    <text evidence="2">The sequence shown here is derived from an EMBL/GenBank/DDBJ whole genome shotgun (WGS) entry which is preliminary data.</text>
</comment>
<sequence>MNSVLGVDIAFHHSHDQDPSEWYFETINLYKSYDCNKVVNTLEDPISSIRLRTSWTDFNAIPQAIAFFRGGSCNRFTAQFIIFYYNVLQVDQIFYLAELPDERIGTFTKYQVIQEGSPTWLHLLGSFSKKYQHLREGDVVYNTGIGWQNITNALEILSIPPNHTLKPTALDWYNKNIGLRNQESDVQQLKDFLEGYEFKYKSNPFHGPMFSGEEEPKSRATRDDMGLIPGVSLFKEFRTRNPPLLTDSGSNRSRLPNLAVPKVYNPSIFPPGRRFLHGVSDSDGSFSVSQPNPAIGDVNIPNSPERRPQEITQEDDLIPDELGAGENIGFRRFHRPGFSTLGFATSLSGSDSMSKPEFESNFWLPSRADSNFEPLLQGLGSKKDGQLPLISGADPEEVFEDSLEEYSGSVDADIWDSEKIVTEYHSFDDRGI</sequence>
<keyword evidence="3" id="KW-1185">Reference proteome</keyword>
<dbReference type="Proteomes" id="UP001365542">
    <property type="component" value="Unassembled WGS sequence"/>
</dbReference>
<evidence type="ECO:0000256" key="1">
    <source>
        <dbReference type="SAM" id="MobiDB-lite"/>
    </source>
</evidence>
<organism evidence="2 3">
    <name type="scientific">Orbilia ellipsospora</name>
    <dbReference type="NCBI Taxonomy" id="2528407"/>
    <lineage>
        <taxon>Eukaryota</taxon>
        <taxon>Fungi</taxon>
        <taxon>Dikarya</taxon>
        <taxon>Ascomycota</taxon>
        <taxon>Pezizomycotina</taxon>
        <taxon>Orbiliomycetes</taxon>
        <taxon>Orbiliales</taxon>
        <taxon>Orbiliaceae</taxon>
        <taxon>Orbilia</taxon>
    </lineage>
</organism>
<accession>A0AAV9XGA4</accession>
<protein>
    <submittedName>
        <fullName evidence="2">Uncharacterized protein</fullName>
    </submittedName>
</protein>
<dbReference type="AlphaFoldDB" id="A0AAV9XGA4"/>
<name>A0AAV9XGA4_9PEZI</name>
<gene>
    <name evidence="2" type="ORF">TWF694_008985</name>
</gene>
<dbReference type="EMBL" id="JAVHJO010000005">
    <property type="protein sequence ID" value="KAK6540164.1"/>
    <property type="molecule type" value="Genomic_DNA"/>
</dbReference>
<evidence type="ECO:0000313" key="3">
    <source>
        <dbReference type="Proteomes" id="UP001365542"/>
    </source>
</evidence>
<proteinExistence type="predicted"/>
<reference evidence="2 3" key="1">
    <citation type="submission" date="2019-10" db="EMBL/GenBank/DDBJ databases">
        <authorList>
            <person name="Palmer J.M."/>
        </authorList>
    </citation>
    <scope>NUCLEOTIDE SEQUENCE [LARGE SCALE GENOMIC DNA]</scope>
    <source>
        <strain evidence="2 3">TWF694</strain>
    </source>
</reference>
<feature type="region of interest" description="Disordered" evidence="1">
    <location>
        <begin position="282"/>
        <end position="305"/>
    </location>
</feature>
<evidence type="ECO:0000313" key="2">
    <source>
        <dbReference type="EMBL" id="KAK6540164.1"/>
    </source>
</evidence>